<keyword evidence="2" id="KW-1185">Reference proteome</keyword>
<accession>A0A6B3L8L2</accession>
<protein>
    <submittedName>
        <fullName evidence="1">Uncharacterized protein</fullName>
    </submittedName>
</protein>
<dbReference type="AlphaFoldDB" id="A0A6B3L8L2"/>
<dbReference type="Proteomes" id="UP000475117">
    <property type="component" value="Chromosome"/>
</dbReference>
<evidence type="ECO:0000313" key="1">
    <source>
        <dbReference type="EMBL" id="QQL44239.1"/>
    </source>
</evidence>
<dbReference type="KEGG" id="soa:G3M56_010070"/>
<dbReference type="EMBL" id="CP066776">
    <property type="protein sequence ID" value="QQL44239.1"/>
    <property type="molecule type" value="Genomic_DNA"/>
</dbReference>
<reference evidence="1 2" key="1">
    <citation type="submission" date="2020-12" db="EMBL/GenBank/DDBJ databases">
        <title>Sulforoseuscoccus oceanibium gen. nov., sp. nov., a representative of the phylum Verrucomicrobia with special cytoplasmic membrane, and proposal of Sulforoseuscoccusaceae fam. nov.</title>
        <authorList>
            <person name="Xi F."/>
        </authorList>
    </citation>
    <scope>NUCLEOTIDE SEQUENCE [LARGE SCALE GENOMIC DNA]</scope>
    <source>
        <strain evidence="1 2">T37</strain>
    </source>
</reference>
<name>A0A6B3L8L2_9BACT</name>
<sequence length="83" mass="9841">MMKRDNKNLFARAVVRGMQDPEPETIEKAAKLALSKLRIYDLIHDQEAEMRRVAEIYRDAFVKVLAELEEDWIREDKEKGLHE</sequence>
<gene>
    <name evidence="1" type="ORF">G3M56_010070</name>
</gene>
<organism evidence="1 2">
    <name type="scientific">Sulfuriroseicoccus oceanibius</name>
    <dbReference type="NCBI Taxonomy" id="2707525"/>
    <lineage>
        <taxon>Bacteria</taxon>
        <taxon>Pseudomonadati</taxon>
        <taxon>Verrucomicrobiota</taxon>
        <taxon>Verrucomicrobiia</taxon>
        <taxon>Verrucomicrobiales</taxon>
        <taxon>Verrucomicrobiaceae</taxon>
        <taxon>Sulfuriroseicoccus</taxon>
    </lineage>
</organism>
<proteinExistence type="predicted"/>
<dbReference type="RefSeq" id="WP_235203379.1">
    <property type="nucleotide sequence ID" value="NZ_CP066776.1"/>
</dbReference>
<evidence type="ECO:0000313" key="2">
    <source>
        <dbReference type="Proteomes" id="UP000475117"/>
    </source>
</evidence>